<dbReference type="SUPFAM" id="SSF101116">
    <property type="entry name" value="Flagellar export chaperone FliS"/>
    <property type="match status" value="1"/>
</dbReference>
<keyword evidence="3" id="KW-0963">Cytoplasm</keyword>
<keyword evidence="4" id="KW-1005">Bacterial flagellum biogenesis</keyword>
<dbReference type="NCBIfam" id="TIGR00208">
    <property type="entry name" value="fliS"/>
    <property type="match status" value="1"/>
</dbReference>
<comment type="similarity">
    <text evidence="2">Belongs to the FliS family.</text>
</comment>
<dbReference type="OrthoDB" id="1524959at2"/>
<organism evidence="6 7">
    <name type="scientific">Persephonella hydrogeniphila</name>
    <dbReference type="NCBI Taxonomy" id="198703"/>
    <lineage>
        <taxon>Bacteria</taxon>
        <taxon>Pseudomonadati</taxon>
        <taxon>Aquificota</taxon>
        <taxon>Aquificia</taxon>
        <taxon>Aquificales</taxon>
        <taxon>Hydrogenothermaceae</taxon>
        <taxon>Persephonella</taxon>
    </lineage>
</organism>
<dbReference type="AlphaFoldDB" id="A0A285N2S1"/>
<dbReference type="PIRSF" id="PIRSF039090">
    <property type="entry name" value="Flis"/>
    <property type="match status" value="1"/>
</dbReference>
<keyword evidence="6" id="KW-0282">Flagellum</keyword>
<evidence type="ECO:0000256" key="3">
    <source>
        <dbReference type="ARBA" id="ARBA00022490"/>
    </source>
</evidence>
<dbReference type="PANTHER" id="PTHR34773:SF1">
    <property type="entry name" value="FLAGELLAR SECRETION CHAPERONE FLIS"/>
    <property type="match status" value="1"/>
</dbReference>
<proteinExistence type="inferred from homology"/>
<dbReference type="Gene3D" id="1.20.120.340">
    <property type="entry name" value="Flagellar protein FliS"/>
    <property type="match status" value="1"/>
</dbReference>
<dbReference type="EMBL" id="OBEI01000001">
    <property type="protein sequence ID" value="SNZ03742.1"/>
    <property type="molecule type" value="Genomic_DNA"/>
</dbReference>
<sequence>MTNPYAAYQQNLNHVDSKEDLLLTTFEEILSKLNIAKMAIDEGNIALKAENITKVTDAVLVLQASLDLENGGEIAKNLNDIYSFVLEELVKANLKNDKETIQNVIEVLTPIYEGFKEAREKLNGT</sequence>
<evidence type="ECO:0000313" key="6">
    <source>
        <dbReference type="EMBL" id="SNZ03742.1"/>
    </source>
</evidence>
<dbReference type="InterPro" id="IPR036584">
    <property type="entry name" value="FliS_sf"/>
</dbReference>
<keyword evidence="5" id="KW-0143">Chaperone</keyword>
<dbReference type="GO" id="GO:0005829">
    <property type="term" value="C:cytosol"/>
    <property type="evidence" value="ECO:0007669"/>
    <property type="project" value="UniProtKB-SubCell"/>
</dbReference>
<dbReference type="CDD" id="cd16098">
    <property type="entry name" value="FliS"/>
    <property type="match status" value="1"/>
</dbReference>
<dbReference type="PANTHER" id="PTHR34773">
    <property type="entry name" value="FLAGELLAR SECRETION CHAPERONE FLIS"/>
    <property type="match status" value="1"/>
</dbReference>
<evidence type="ECO:0000256" key="4">
    <source>
        <dbReference type="ARBA" id="ARBA00022795"/>
    </source>
</evidence>
<name>A0A285N2S1_9AQUI</name>
<gene>
    <name evidence="6" type="ORF">SAMN06265182_0460</name>
</gene>
<dbReference type="Proteomes" id="UP000219036">
    <property type="component" value="Unassembled WGS sequence"/>
</dbReference>
<evidence type="ECO:0000256" key="2">
    <source>
        <dbReference type="ARBA" id="ARBA00008787"/>
    </source>
</evidence>
<evidence type="ECO:0000256" key="1">
    <source>
        <dbReference type="ARBA" id="ARBA00004514"/>
    </source>
</evidence>
<evidence type="ECO:0000256" key="5">
    <source>
        <dbReference type="ARBA" id="ARBA00023186"/>
    </source>
</evidence>
<accession>A0A285N2S1</accession>
<dbReference type="Pfam" id="PF02561">
    <property type="entry name" value="FliS"/>
    <property type="match status" value="1"/>
</dbReference>
<comment type="subcellular location">
    <subcellularLocation>
        <location evidence="1">Cytoplasm</location>
        <location evidence="1">Cytosol</location>
    </subcellularLocation>
</comment>
<evidence type="ECO:0000313" key="7">
    <source>
        <dbReference type="Proteomes" id="UP000219036"/>
    </source>
</evidence>
<keyword evidence="6" id="KW-0969">Cilium</keyword>
<reference evidence="7" key="1">
    <citation type="submission" date="2017-09" db="EMBL/GenBank/DDBJ databases">
        <authorList>
            <person name="Varghese N."/>
            <person name="Submissions S."/>
        </authorList>
    </citation>
    <scope>NUCLEOTIDE SEQUENCE [LARGE SCALE GENOMIC DNA]</scope>
    <source>
        <strain evidence="7">DSM 15103</strain>
    </source>
</reference>
<keyword evidence="7" id="KW-1185">Reference proteome</keyword>
<dbReference type="GO" id="GO:0071973">
    <property type="term" value="P:bacterial-type flagellum-dependent cell motility"/>
    <property type="evidence" value="ECO:0007669"/>
    <property type="project" value="TreeGrafter"/>
</dbReference>
<dbReference type="InterPro" id="IPR003713">
    <property type="entry name" value="FliS"/>
</dbReference>
<dbReference type="RefSeq" id="WP_096999640.1">
    <property type="nucleotide sequence ID" value="NZ_OBEI01000001.1"/>
</dbReference>
<protein>
    <submittedName>
        <fullName evidence="6">Flagellar protein FliS</fullName>
    </submittedName>
</protein>
<dbReference type="GO" id="GO:0044780">
    <property type="term" value="P:bacterial-type flagellum assembly"/>
    <property type="evidence" value="ECO:0007669"/>
    <property type="project" value="InterPro"/>
</dbReference>
<keyword evidence="6" id="KW-0966">Cell projection</keyword>